<dbReference type="GO" id="GO:0005737">
    <property type="term" value="C:cytoplasm"/>
    <property type="evidence" value="ECO:0007669"/>
    <property type="project" value="TreeGrafter"/>
</dbReference>
<dbReference type="PANTHER" id="PTHR11977:SF57">
    <property type="entry name" value="VILLIN-LIKE PROTEIN QUAIL"/>
    <property type="match status" value="1"/>
</dbReference>
<sequence>MPPFNFIKQEVRPNTIPDLKVDATFRKVPKHALTFELWKIDEDRLEAVARAQYGTFYDNCAYIIYASSLVGHYANHETITREQKPNVPLERYIHYWLGSNVSEQNRSNVVHKIQELDSYLGNVASIYRETQNHESARFLSYFKKGYDVLSGALINSVQKVRLFQLYGRKWLRAIELAEIEWSHFNSDYIMVLQMEAITFVWIGRSSASIERRSALAWVQRQRGKDSGTICIVDDGYEQSMSAEHKQAWNMVLPLQQRRVFQSNQQLDSNSYDSKTNGDINGSSNKFRIYKCNQRGRLHLDQLDVGMPSKDDLSDAHGVYLLDNYGQSIWLWVGAQTTQADALTAMGNGRAFVKKKKYANSTLVVRVLEGQEPVEFKRLFGNWLTVWQDNTRGHKPVSTKFGKLDAVLLCERPKMAADTQLVDDGRGERVLYRIFGDQLVELPATKVTVFTNASYVVKYTVQCATVVPADLASVGVKSIIYQWNGSEASAETIAKADSFAMTSFESMQGAEAMFVQLYEFDETPHFLQLFEGKLIIMRGQRSELLHSNNNHNWDFKTNIMLETFLLKIYGDASYNSKAVEEHPLSAISSKDCYVIKTSHVWVWCGQSSTGDAREMAKSVGALLGESSLMLEGKESKEFWQSVSMYFNQTLVINGQSCGSSTTSSSSSGAGSMCNGSNNSGGGNGNISPTLSNNCYLNTTMPTKPRPPVQLFLVWWQQTQLRCEEILGFDQKDLCADSTYILDTGTLAYVWLGSKALRQERDKYTAIAQSYVQNAPFGRRSATALAVVRQYAEPNVFKGFFETWHDELGKNFLSYEQMRQELGSVAPSNGLSEGSALHLNNNQKDFDGHKKYPLSVLVQEMDMLPPEINPLRREVHLTHDDFVGVFKMSFYEFDELPKWKKQELKKLYKLF</sequence>
<dbReference type="SMART" id="SM00153">
    <property type="entry name" value="VHP"/>
    <property type="match status" value="1"/>
</dbReference>
<dbReference type="RefSeq" id="XP_034100248.1">
    <property type="nucleotide sequence ID" value="XM_034244357.2"/>
</dbReference>
<dbReference type="InterPro" id="IPR007122">
    <property type="entry name" value="Villin/Gelsolin"/>
</dbReference>
<dbReference type="SMART" id="SM00262">
    <property type="entry name" value="GEL"/>
    <property type="match status" value="6"/>
</dbReference>
<dbReference type="OrthoDB" id="6375767at2759"/>
<dbReference type="GO" id="GO:0051016">
    <property type="term" value="P:barbed-end actin filament capping"/>
    <property type="evidence" value="ECO:0007669"/>
    <property type="project" value="TreeGrafter"/>
</dbReference>
<keyword evidence="3" id="KW-1185">Reference proteome</keyword>
<name>A0A6P8WLV3_DROAB</name>
<feature type="domain" description="HP" evidence="2">
    <location>
        <begin position="844"/>
        <end position="909"/>
    </location>
</feature>
<dbReference type="GO" id="GO:0015629">
    <property type="term" value="C:actin cytoskeleton"/>
    <property type="evidence" value="ECO:0007669"/>
    <property type="project" value="TreeGrafter"/>
</dbReference>
<dbReference type="Proteomes" id="UP000515160">
    <property type="component" value="Chromosome 2L"/>
</dbReference>
<dbReference type="InterPro" id="IPR036886">
    <property type="entry name" value="Villin_headpiece_dom_sf"/>
</dbReference>
<protein>
    <submittedName>
        <fullName evidence="4 5">Villin-like protein quail isoform X2</fullName>
    </submittedName>
</protein>
<evidence type="ECO:0000259" key="2">
    <source>
        <dbReference type="PROSITE" id="PS51089"/>
    </source>
</evidence>
<dbReference type="AlphaFoldDB" id="A0A6P8WLV3"/>
<evidence type="ECO:0000313" key="4">
    <source>
        <dbReference type="RefSeq" id="XP_034100248.1"/>
    </source>
</evidence>
<dbReference type="CDD" id="cd11292">
    <property type="entry name" value="gelsolin_S3_like"/>
    <property type="match status" value="1"/>
</dbReference>
<dbReference type="Gene3D" id="3.40.20.10">
    <property type="entry name" value="Severin"/>
    <property type="match status" value="6"/>
</dbReference>
<evidence type="ECO:0000313" key="3">
    <source>
        <dbReference type="Proteomes" id="UP000515160"/>
    </source>
</evidence>
<dbReference type="GeneID" id="117565317"/>
<dbReference type="PRINTS" id="PR00597">
    <property type="entry name" value="GELSOLIN"/>
</dbReference>
<dbReference type="Pfam" id="PF00626">
    <property type="entry name" value="Gelsolin"/>
    <property type="match status" value="2"/>
</dbReference>
<organism evidence="3 4">
    <name type="scientific">Drosophila albomicans</name>
    <name type="common">Fruit fly</name>
    <dbReference type="NCBI Taxonomy" id="7291"/>
    <lineage>
        <taxon>Eukaryota</taxon>
        <taxon>Metazoa</taxon>
        <taxon>Ecdysozoa</taxon>
        <taxon>Arthropoda</taxon>
        <taxon>Hexapoda</taxon>
        <taxon>Insecta</taxon>
        <taxon>Pterygota</taxon>
        <taxon>Neoptera</taxon>
        <taxon>Endopterygota</taxon>
        <taxon>Diptera</taxon>
        <taxon>Brachycera</taxon>
        <taxon>Muscomorpha</taxon>
        <taxon>Ephydroidea</taxon>
        <taxon>Drosophilidae</taxon>
        <taxon>Drosophila</taxon>
    </lineage>
</organism>
<evidence type="ECO:0000256" key="1">
    <source>
        <dbReference type="ARBA" id="ARBA00008418"/>
    </source>
</evidence>
<comment type="similarity">
    <text evidence="1">Belongs to the villin/gelsolin family.</text>
</comment>
<dbReference type="InterPro" id="IPR029006">
    <property type="entry name" value="ADF-H/Gelsolin-like_dom_sf"/>
</dbReference>
<dbReference type="CTD" id="35058"/>
<dbReference type="InterPro" id="IPR007123">
    <property type="entry name" value="Gelsolin-like_dom"/>
</dbReference>
<accession>A0A6P8WLV3</accession>
<dbReference type="GO" id="GO:0051014">
    <property type="term" value="P:actin filament severing"/>
    <property type="evidence" value="ECO:0007669"/>
    <property type="project" value="TreeGrafter"/>
</dbReference>
<dbReference type="GO" id="GO:0008154">
    <property type="term" value="P:actin polymerization or depolymerization"/>
    <property type="evidence" value="ECO:0007669"/>
    <property type="project" value="TreeGrafter"/>
</dbReference>
<proteinExistence type="inferred from homology"/>
<dbReference type="PROSITE" id="PS51089">
    <property type="entry name" value="HP"/>
    <property type="match status" value="1"/>
</dbReference>
<dbReference type="PANTHER" id="PTHR11977">
    <property type="entry name" value="VILLIN"/>
    <property type="match status" value="1"/>
</dbReference>
<dbReference type="GO" id="GO:0051015">
    <property type="term" value="F:actin filament binding"/>
    <property type="evidence" value="ECO:0007669"/>
    <property type="project" value="InterPro"/>
</dbReference>
<dbReference type="RefSeq" id="XP_051858895.1">
    <property type="nucleotide sequence ID" value="XM_052002935.1"/>
</dbReference>
<dbReference type="Pfam" id="PF02209">
    <property type="entry name" value="VHP"/>
    <property type="match status" value="1"/>
</dbReference>
<dbReference type="SUPFAM" id="SSF47050">
    <property type="entry name" value="VHP, Villin headpiece domain"/>
    <property type="match status" value="1"/>
</dbReference>
<dbReference type="Gene3D" id="1.10.950.10">
    <property type="entry name" value="Villin headpiece domain"/>
    <property type="match status" value="1"/>
</dbReference>
<dbReference type="SUPFAM" id="SSF55753">
    <property type="entry name" value="Actin depolymerizing proteins"/>
    <property type="match status" value="6"/>
</dbReference>
<dbReference type="InterPro" id="IPR003128">
    <property type="entry name" value="Villin_headpiece"/>
</dbReference>
<gene>
    <name evidence="4 5" type="primary">LOC117565317</name>
</gene>
<reference evidence="4 5" key="1">
    <citation type="submission" date="2025-04" db="UniProtKB">
        <authorList>
            <consortium name="RefSeq"/>
        </authorList>
    </citation>
    <scope>IDENTIFICATION</scope>
    <source>
        <strain evidence="4 5">15112-1751.03</strain>
        <tissue evidence="4 5">Whole Adult</tissue>
    </source>
</reference>
<dbReference type="GO" id="GO:0005546">
    <property type="term" value="F:phosphatidylinositol-4,5-bisphosphate binding"/>
    <property type="evidence" value="ECO:0007669"/>
    <property type="project" value="TreeGrafter"/>
</dbReference>
<evidence type="ECO:0000313" key="5">
    <source>
        <dbReference type="RefSeq" id="XP_051858895.1"/>
    </source>
</evidence>